<protein>
    <submittedName>
        <fullName evidence="2">Putative LTR retrotransposon</fullName>
    </submittedName>
</protein>
<proteinExistence type="predicted"/>
<organism evidence="2 3">
    <name type="scientific">Pseudoloma neurophilia</name>
    <dbReference type="NCBI Taxonomy" id="146866"/>
    <lineage>
        <taxon>Eukaryota</taxon>
        <taxon>Fungi</taxon>
        <taxon>Fungi incertae sedis</taxon>
        <taxon>Microsporidia</taxon>
        <taxon>Pseudoloma</taxon>
    </lineage>
</organism>
<dbReference type="InterPro" id="IPR043128">
    <property type="entry name" value="Rev_trsase/Diguanyl_cyclase"/>
</dbReference>
<comment type="caution">
    <text evidence="2">The sequence shown here is derived from an EMBL/GenBank/DDBJ whole genome shotgun (WGS) entry which is preliminary data.</text>
</comment>
<name>A0A0R0LYJ5_9MICR</name>
<dbReference type="InterPro" id="IPR000477">
    <property type="entry name" value="RT_dom"/>
</dbReference>
<dbReference type="Gene3D" id="3.10.10.10">
    <property type="entry name" value="HIV Type 1 Reverse Transcriptase, subunit A, domain 1"/>
    <property type="match status" value="1"/>
</dbReference>
<dbReference type="AlphaFoldDB" id="A0A0R0LYJ5"/>
<evidence type="ECO:0000313" key="3">
    <source>
        <dbReference type="Proteomes" id="UP000051530"/>
    </source>
</evidence>
<dbReference type="OrthoDB" id="5920460at2759"/>
<dbReference type="InterPro" id="IPR053134">
    <property type="entry name" value="RNA-dir_DNA_polymerase"/>
</dbReference>
<reference evidence="2 3" key="1">
    <citation type="submission" date="2015-07" db="EMBL/GenBank/DDBJ databases">
        <title>The genome of Pseudoloma neurophilia, a relevant intracellular parasite of the zebrafish.</title>
        <authorList>
            <person name="Ndikumana S."/>
            <person name="Pelin A."/>
            <person name="Sanders J."/>
            <person name="Corradi N."/>
        </authorList>
    </citation>
    <scope>NUCLEOTIDE SEQUENCE [LARGE SCALE GENOMIC DNA]</scope>
    <source>
        <strain evidence="2 3">MK1</strain>
    </source>
</reference>
<dbReference type="Gene3D" id="3.30.70.270">
    <property type="match status" value="1"/>
</dbReference>
<dbReference type="PANTHER" id="PTHR24559:SF444">
    <property type="entry name" value="REVERSE TRANSCRIPTASE DOMAIN-CONTAINING PROTEIN"/>
    <property type="match status" value="1"/>
</dbReference>
<sequence>IIRHSNSKYASPVILVRKKDGGWRLCVDYRKLNALTVFKPHPIPNIEEIVDQLGSARIFSSLDMEAGYNQVLIREKDRFKTAFITRDALLEFNRLPFGLVNAPFTFQKIMNQVFRETLYKYTMVYLDDILIYSENEETHMKHLDHVLSLCKQFNIKLNLEKCHFFEKKIEFLGFELEKGGN</sequence>
<feature type="non-terminal residue" evidence="2">
    <location>
        <position position="1"/>
    </location>
</feature>
<dbReference type="Pfam" id="PF00078">
    <property type="entry name" value="RVT_1"/>
    <property type="match status" value="1"/>
</dbReference>
<accession>A0A0R0LYJ5</accession>
<dbReference type="CDD" id="cd01647">
    <property type="entry name" value="RT_LTR"/>
    <property type="match status" value="1"/>
</dbReference>
<feature type="domain" description="Reverse transcriptase" evidence="1">
    <location>
        <begin position="1"/>
        <end position="176"/>
    </location>
</feature>
<dbReference type="InterPro" id="IPR043502">
    <property type="entry name" value="DNA/RNA_pol_sf"/>
</dbReference>
<dbReference type="PROSITE" id="PS50878">
    <property type="entry name" value="RT_POL"/>
    <property type="match status" value="1"/>
</dbReference>
<keyword evidence="3" id="KW-1185">Reference proteome</keyword>
<evidence type="ECO:0000259" key="1">
    <source>
        <dbReference type="PROSITE" id="PS50878"/>
    </source>
</evidence>
<dbReference type="VEuPathDB" id="MicrosporidiaDB:M153_55420002"/>
<gene>
    <name evidence="2" type="ORF">M153_55420002</name>
</gene>
<evidence type="ECO:0000313" key="2">
    <source>
        <dbReference type="EMBL" id="KRH92478.1"/>
    </source>
</evidence>
<dbReference type="EMBL" id="LGUB01000898">
    <property type="protein sequence ID" value="KRH92478.1"/>
    <property type="molecule type" value="Genomic_DNA"/>
</dbReference>
<dbReference type="SUPFAM" id="SSF56672">
    <property type="entry name" value="DNA/RNA polymerases"/>
    <property type="match status" value="1"/>
</dbReference>
<dbReference type="PANTHER" id="PTHR24559">
    <property type="entry name" value="TRANSPOSON TY3-I GAG-POL POLYPROTEIN"/>
    <property type="match status" value="1"/>
</dbReference>
<dbReference type="Proteomes" id="UP000051530">
    <property type="component" value="Unassembled WGS sequence"/>
</dbReference>